<dbReference type="Proteomes" id="UP000799777">
    <property type="component" value="Unassembled WGS sequence"/>
</dbReference>
<dbReference type="OrthoDB" id="3792952at2759"/>
<name>A0A9P4H3F6_9PLEO</name>
<dbReference type="AlphaFoldDB" id="A0A9P4H3F6"/>
<evidence type="ECO:0000313" key="2">
    <source>
        <dbReference type="Proteomes" id="UP000799777"/>
    </source>
</evidence>
<reference evidence="1" key="1">
    <citation type="journal article" date="2020" name="Stud. Mycol.">
        <title>101 Dothideomycetes genomes: a test case for predicting lifestyles and emergence of pathogens.</title>
        <authorList>
            <person name="Haridas S."/>
            <person name="Albert R."/>
            <person name="Binder M."/>
            <person name="Bloem J."/>
            <person name="Labutti K."/>
            <person name="Salamov A."/>
            <person name="Andreopoulos B."/>
            <person name="Baker S."/>
            <person name="Barry K."/>
            <person name="Bills G."/>
            <person name="Bluhm B."/>
            <person name="Cannon C."/>
            <person name="Castanera R."/>
            <person name="Culley D."/>
            <person name="Daum C."/>
            <person name="Ezra D."/>
            <person name="Gonzalez J."/>
            <person name="Henrissat B."/>
            <person name="Kuo A."/>
            <person name="Liang C."/>
            <person name="Lipzen A."/>
            <person name="Lutzoni F."/>
            <person name="Magnuson J."/>
            <person name="Mondo S."/>
            <person name="Nolan M."/>
            <person name="Ohm R."/>
            <person name="Pangilinan J."/>
            <person name="Park H.-J."/>
            <person name="Ramirez L."/>
            <person name="Alfaro M."/>
            <person name="Sun H."/>
            <person name="Tritt A."/>
            <person name="Yoshinaga Y."/>
            <person name="Zwiers L.-H."/>
            <person name="Turgeon B."/>
            <person name="Goodwin S."/>
            <person name="Spatafora J."/>
            <person name="Crous P."/>
            <person name="Grigoriev I."/>
        </authorList>
    </citation>
    <scope>NUCLEOTIDE SEQUENCE</scope>
    <source>
        <strain evidence="1">CBS 110217</strain>
    </source>
</reference>
<protein>
    <submittedName>
        <fullName evidence="1">Uncharacterized protein</fullName>
    </submittedName>
</protein>
<proteinExistence type="predicted"/>
<gene>
    <name evidence="1" type="ORF">EK21DRAFT_116274</name>
</gene>
<keyword evidence="2" id="KW-1185">Reference proteome</keyword>
<evidence type="ECO:0000313" key="1">
    <source>
        <dbReference type="EMBL" id="KAF2025986.1"/>
    </source>
</evidence>
<dbReference type="EMBL" id="ML978252">
    <property type="protein sequence ID" value="KAF2025986.1"/>
    <property type="molecule type" value="Genomic_DNA"/>
</dbReference>
<organism evidence="1 2">
    <name type="scientific">Setomelanomma holmii</name>
    <dbReference type="NCBI Taxonomy" id="210430"/>
    <lineage>
        <taxon>Eukaryota</taxon>
        <taxon>Fungi</taxon>
        <taxon>Dikarya</taxon>
        <taxon>Ascomycota</taxon>
        <taxon>Pezizomycotina</taxon>
        <taxon>Dothideomycetes</taxon>
        <taxon>Pleosporomycetidae</taxon>
        <taxon>Pleosporales</taxon>
        <taxon>Pleosporineae</taxon>
        <taxon>Phaeosphaeriaceae</taxon>
        <taxon>Setomelanomma</taxon>
    </lineage>
</organism>
<sequence>MDLRPSLGWLSGDSKSLPLEDTDLTIARPISEIIHLAWLYVSRKLTFDSDALFAFFGVLQSLRDDTRTVVICNISGLPFIPNITADSDRDRYMFVALVREHTCSDDQRVRRPMFPSWSWVGWRGSICWLYQTDFASIEDIYPVMRKVTFGTAQSSLMQSPAEIPEYQQSAVTSIGFEARIVPASAFEGWGKRDEEDHTKDVRL</sequence>
<comment type="caution">
    <text evidence="1">The sequence shown here is derived from an EMBL/GenBank/DDBJ whole genome shotgun (WGS) entry which is preliminary data.</text>
</comment>
<accession>A0A9P4H3F6</accession>